<proteinExistence type="predicted"/>
<feature type="transmembrane region" description="Helical" evidence="1">
    <location>
        <begin position="87"/>
        <end position="112"/>
    </location>
</feature>
<sequence length="123" mass="13165">MKSLLPILTVRLTILGLWSGAAVALKARWTLDQAARAGREMTVGQIVSGKTRQERPKLPAPHQVGAELWKTTGGMELEGWAFSKSSLIYHGWGALSATLLGFALGAGILLVVGASITERWIEA</sequence>
<evidence type="ECO:0000256" key="1">
    <source>
        <dbReference type="SAM" id="Phobius"/>
    </source>
</evidence>
<comment type="caution">
    <text evidence="2">The sequence shown here is derived from an EMBL/GenBank/DDBJ whole genome shotgun (WGS) entry which is preliminary data.</text>
</comment>
<keyword evidence="1" id="KW-0472">Membrane</keyword>
<keyword evidence="1" id="KW-1133">Transmembrane helix</keyword>
<name>A0ABS1RZN8_RHOSU</name>
<gene>
    <name evidence="2" type="ORF">JMM60_19770</name>
</gene>
<keyword evidence="3" id="KW-1185">Reference proteome</keyword>
<protein>
    <submittedName>
        <fullName evidence="2">Uncharacterized protein</fullName>
    </submittedName>
</protein>
<dbReference type="Proteomes" id="UP000604473">
    <property type="component" value="Unassembled WGS sequence"/>
</dbReference>
<dbReference type="EMBL" id="JAESJJ010000040">
    <property type="protein sequence ID" value="MBL3610987.1"/>
    <property type="molecule type" value="Genomic_DNA"/>
</dbReference>
<evidence type="ECO:0000313" key="3">
    <source>
        <dbReference type="Proteomes" id="UP000604473"/>
    </source>
</evidence>
<evidence type="ECO:0000313" key="2">
    <source>
        <dbReference type="EMBL" id="MBL3610987.1"/>
    </source>
</evidence>
<reference evidence="2 3" key="1">
    <citation type="submission" date="2021-01" db="EMBL/GenBank/DDBJ databases">
        <title>Draft genomes of Rhodovulum sulfidophilum.</title>
        <authorList>
            <person name="Guzman M.S."/>
        </authorList>
    </citation>
    <scope>NUCLEOTIDE SEQUENCE [LARGE SCALE GENOMIC DNA]</scope>
    <source>
        <strain evidence="2 3">AB35</strain>
    </source>
</reference>
<organism evidence="2 3">
    <name type="scientific">Rhodovulum sulfidophilum</name>
    <name type="common">Rhodobacter sulfidophilus</name>
    <dbReference type="NCBI Taxonomy" id="35806"/>
    <lineage>
        <taxon>Bacteria</taxon>
        <taxon>Pseudomonadati</taxon>
        <taxon>Pseudomonadota</taxon>
        <taxon>Alphaproteobacteria</taxon>
        <taxon>Rhodobacterales</taxon>
        <taxon>Paracoccaceae</taxon>
        <taxon>Rhodovulum</taxon>
    </lineage>
</organism>
<accession>A0ABS1RZN8</accession>
<keyword evidence="1" id="KW-0812">Transmembrane</keyword>